<sequence length="119" mass="12618">MNASYSVVLDRGLNAPDALERLVLPADSLANARQLLGNIISGLSPLFVTRGRRTDIVGVKEDHFILVTKGRFGTIKDMTRAQIVVSLGPAIDRAEKTNVVPAAVVPSVVTAGEPDLLVS</sequence>
<protein>
    <recommendedName>
        <fullName evidence="3">Cyclic nucleotide-binding domain-containing protein</fullName>
    </recommendedName>
</protein>
<evidence type="ECO:0008006" key="3">
    <source>
        <dbReference type="Google" id="ProtNLM"/>
    </source>
</evidence>
<gene>
    <name evidence="1" type="ORF">GCM10011512_03620</name>
</gene>
<accession>A0ABQ1NLP4</accession>
<proteinExistence type="predicted"/>
<dbReference type="RefSeq" id="WP_188665425.1">
    <property type="nucleotide sequence ID" value="NZ_BMJI01000001.1"/>
</dbReference>
<keyword evidence="2" id="KW-1185">Reference proteome</keyword>
<evidence type="ECO:0000313" key="1">
    <source>
        <dbReference type="EMBL" id="GGC80205.1"/>
    </source>
</evidence>
<comment type="caution">
    <text evidence="1">The sequence shown here is derived from an EMBL/GenBank/DDBJ whole genome shotgun (WGS) entry which is preliminary data.</text>
</comment>
<evidence type="ECO:0000313" key="2">
    <source>
        <dbReference type="Proteomes" id="UP000597761"/>
    </source>
</evidence>
<organism evidence="1 2">
    <name type="scientific">Tersicoccus solisilvae</name>
    <dbReference type="NCBI Taxonomy" id="1882339"/>
    <lineage>
        <taxon>Bacteria</taxon>
        <taxon>Bacillati</taxon>
        <taxon>Actinomycetota</taxon>
        <taxon>Actinomycetes</taxon>
        <taxon>Micrococcales</taxon>
        <taxon>Micrococcaceae</taxon>
        <taxon>Tersicoccus</taxon>
    </lineage>
</organism>
<dbReference type="Proteomes" id="UP000597761">
    <property type="component" value="Unassembled WGS sequence"/>
</dbReference>
<name>A0ABQ1NLP4_9MICC</name>
<reference evidence="2" key="1">
    <citation type="journal article" date="2019" name="Int. J. Syst. Evol. Microbiol.">
        <title>The Global Catalogue of Microorganisms (GCM) 10K type strain sequencing project: providing services to taxonomists for standard genome sequencing and annotation.</title>
        <authorList>
            <consortium name="The Broad Institute Genomics Platform"/>
            <consortium name="The Broad Institute Genome Sequencing Center for Infectious Disease"/>
            <person name="Wu L."/>
            <person name="Ma J."/>
        </authorList>
    </citation>
    <scope>NUCLEOTIDE SEQUENCE [LARGE SCALE GENOMIC DNA]</scope>
    <source>
        <strain evidence="2">CGMCC 1.15480</strain>
    </source>
</reference>
<dbReference type="EMBL" id="BMJI01000001">
    <property type="protein sequence ID" value="GGC80205.1"/>
    <property type="molecule type" value="Genomic_DNA"/>
</dbReference>